<reference evidence="2" key="1">
    <citation type="journal article" date="2021" name="PeerJ">
        <title>Extensive microbial diversity within the chicken gut microbiome revealed by metagenomics and culture.</title>
        <authorList>
            <person name="Gilroy R."/>
            <person name="Ravi A."/>
            <person name="Getino M."/>
            <person name="Pursley I."/>
            <person name="Horton D.L."/>
            <person name="Alikhan N.F."/>
            <person name="Baker D."/>
            <person name="Gharbi K."/>
            <person name="Hall N."/>
            <person name="Watson M."/>
            <person name="Adriaenssens E.M."/>
            <person name="Foster-Nyarko E."/>
            <person name="Jarju S."/>
            <person name="Secka A."/>
            <person name="Antonio M."/>
            <person name="Oren A."/>
            <person name="Chaudhuri R.R."/>
            <person name="La Ragione R."/>
            <person name="Hildebrand F."/>
            <person name="Pallen M.J."/>
        </authorList>
    </citation>
    <scope>NUCLEOTIDE SEQUENCE</scope>
    <source>
        <strain evidence="2">ChiGjej1B1-1692</strain>
    </source>
</reference>
<reference evidence="2" key="2">
    <citation type="submission" date="2021-04" db="EMBL/GenBank/DDBJ databases">
        <authorList>
            <person name="Gilroy R."/>
        </authorList>
    </citation>
    <scope>NUCLEOTIDE SEQUENCE</scope>
    <source>
        <strain evidence="2">ChiGjej1B1-1692</strain>
    </source>
</reference>
<name>A0A9D2SWQ9_9FIRM</name>
<feature type="domain" description="FRG" evidence="1">
    <location>
        <begin position="214"/>
        <end position="307"/>
    </location>
</feature>
<dbReference type="Pfam" id="PF08867">
    <property type="entry name" value="FRG"/>
    <property type="match status" value="1"/>
</dbReference>
<dbReference type="SMART" id="SM00901">
    <property type="entry name" value="FRG"/>
    <property type="match status" value="1"/>
</dbReference>
<dbReference type="AlphaFoldDB" id="A0A9D2SWQ9"/>
<gene>
    <name evidence="2" type="ORF">H9757_05895</name>
</gene>
<dbReference type="Proteomes" id="UP000823894">
    <property type="component" value="Unassembled WGS sequence"/>
</dbReference>
<proteinExistence type="predicted"/>
<evidence type="ECO:0000259" key="1">
    <source>
        <dbReference type="SMART" id="SM00901"/>
    </source>
</evidence>
<dbReference type="InterPro" id="IPR014966">
    <property type="entry name" value="FRG-dom"/>
</dbReference>
<dbReference type="EMBL" id="DWWK01000086">
    <property type="protein sequence ID" value="HJC38578.1"/>
    <property type="molecule type" value="Genomic_DNA"/>
</dbReference>
<evidence type="ECO:0000313" key="3">
    <source>
        <dbReference type="Proteomes" id="UP000823894"/>
    </source>
</evidence>
<comment type="caution">
    <text evidence="2">The sequence shown here is derived from an EMBL/GenBank/DDBJ whole genome shotgun (WGS) entry which is preliminary data.</text>
</comment>
<accession>A0A9D2SWQ9</accession>
<evidence type="ECO:0000313" key="2">
    <source>
        <dbReference type="EMBL" id="HJC38578.1"/>
    </source>
</evidence>
<protein>
    <submittedName>
        <fullName evidence="2">FRG domain-containing protein</fullName>
    </submittedName>
</protein>
<organism evidence="2 3">
    <name type="scientific">Candidatus Mediterraneibacter faecigallinarum</name>
    <dbReference type="NCBI Taxonomy" id="2838669"/>
    <lineage>
        <taxon>Bacteria</taxon>
        <taxon>Bacillati</taxon>
        <taxon>Bacillota</taxon>
        <taxon>Clostridia</taxon>
        <taxon>Lachnospirales</taxon>
        <taxon>Lachnospiraceae</taxon>
        <taxon>Mediterraneibacter</taxon>
    </lineage>
</organism>
<sequence>MFFFFFYYGLEDEPVIREAFRQICAEKLFSDLYCDMDEYLSARISKREMRRMLEEEGSVFADLYKNAYPTEDQAYTKWKDIRGKYEEAKYADWNKRRIAAETDEKSHKDDALADKQPSDKLWPDNRWAYNQQLEGPQLKEIEAKAIVNWIYRIYPGKEARQQETCRILEMLAAVYGIQELAFEDTIIYVKSKVKINMITSFTQFCNTMLGIENKKRAFYYRGHSDSAFLLQPSVMRKGSWLSHERDMYNEIRIECPQEFSHCKSHLDFLVHMQHYGLPTRLLDVTRNPLVALYFACETNPGKSGEIIVFEVDHEELKYPGSDTVSILASLPLFTSAEKDEIYRWASDRKLSQEDFNKKAVRLLHEIKLEKPAFRDELKKEDLTDVFFVLSEKKNPRIMKQDGAFIICGLFDRKKNPINRYRLRRENKIQIFIVKSRAKKGIMKQLNKLSINKAGLFPEIEDVAEYIKDKFAEA</sequence>